<dbReference type="InterPro" id="IPR002547">
    <property type="entry name" value="tRNA-bd_dom"/>
</dbReference>
<name>A0A514BR04_9GAMM</name>
<dbReference type="HAMAP" id="MF_00098">
    <property type="entry name" value="Met_tRNA_synth_type1"/>
    <property type="match status" value="1"/>
</dbReference>
<evidence type="ECO:0000256" key="6">
    <source>
        <dbReference type="ARBA" id="ARBA00022555"/>
    </source>
</evidence>
<feature type="short sequence motif" description="'KMSKS' region" evidence="16">
    <location>
        <begin position="330"/>
        <end position="334"/>
    </location>
</feature>
<feature type="domain" description="TRNA-binding" evidence="17">
    <location>
        <begin position="576"/>
        <end position="679"/>
    </location>
</feature>
<comment type="cofactor">
    <cofactor evidence="16">
        <name>Zn(2+)</name>
        <dbReference type="ChEBI" id="CHEBI:29105"/>
    </cofactor>
    <text evidence="16">Binds 1 zinc ion per subunit.</text>
</comment>
<dbReference type="Gene3D" id="2.20.28.20">
    <property type="entry name" value="Methionyl-tRNA synthetase, Zn-domain"/>
    <property type="match status" value="1"/>
</dbReference>
<dbReference type="InterPro" id="IPR014758">
    <property type="entry name" value="Met-tRNA_synth"/>
</dbReference>
<dbReference type="Proteomes" id="UP000317199">
    <property type="component" value="Chromosome"/>
</dbReference>
<dbReference type="NCBIfam" id="NF001100">
    <property type="entry name" value="PRK00133.1"/>
    <property type="match status" value="1"/>
</dbReference>
<evidence type="ECO:0000256" key="1">
    <source>
        <dbReference type="ARBA" id="ARBA00003314"/>
    </source>
</evidence>
<evidence type="ECO:0000256" key="5">
    <source>
        <dbReference type="ARBA" id="ARBA00022490"/>
    </source>
</evidence>
<evidence type="ECO:0000256" key="12">
    <source>
        <dbReference type="ARBA" id="ARBA00022884"/>
    </source>
</evidence>
<protein>
    <recommendedName>
        <fullName evidence="16">Methionine--tRNA ligase</fullName>
        <ecNumber evidence="16">6.1.1.10</ecNumber>
    </recommendedName>
    <alternativeName>
        <fullName evidence="16">Methionyl-tRNA synthetase</fullName>
        <shortName evidence="16">MetRS</shortName>
    </alternativeName>
</protein>
<evidence type="ECO:0000256" key="14">
    <source>
        <dbReference type="ARBA" id="ARBA00023146"/>
    </source>
</evidence>
<dbReference type="InterPro" id="IPR014729">
    <property type="entry name" value="Rossmann-like_a/b/a_fold"/>
</dbReference>
<dbReference type="Gene3D" id="1.10.730.10">
    <property type="entry name" value="Isoleucyl-tRNA Synthetase, Domain 1"/>
    <property type="match status" value="1"/>
</dbReference>
<evidence type="ECO:0000256" key="2">
    <source>
        <dbReference type="ARBA" id="ARBA00004496"/>
    </source>
</evidence>
<dbReference type="CDD" id="cd07957">
    <property type="entry name" value="Anticodon_Ia_Met"/>
    <property type="match status" value="1"/>
</dbReference>
<comment type="function">
    <text evidence="1 16">Is required not only for elongation of protein synthesis but also for the initiation of all mRNA translation through initiator tRNA(fMet) aminoacylation.</text>
</comment>
<dbReference type="Gene3D" id="2.40.50.140">
    <property type="entry name" value="Nucleic acid-binding proteins"/>
    <property type="match status" value="1"/>
</dbReference>
<evidence type="ECO:0000256" key="4">
    <source>
        <dbReference type="ARBA" id="ARBA00011738"/>
    </source>
</evidence>
<evidence type="ECO:0000256" key="3">
    <source>
        <dbReference type="ARBA" id="ARBA00008258"/>
    </source>
</evidence>
<dbReference type="GO" id="GO:0000049">
    <property type="term" value="F:tRNA binding"/>
    <property type="evidence" value="ECO:0007669"/>
    <property type="project" value="UniProtKB-UniRule"/>
</dbReference>
<dbReference type="SUPFAM" id="SSF47323">
    <property type="entry name" value="Anticodon-binding domain of a subclass of class I aminoacyl-tRNA synthetases"/>
    <property type="match status" value="1"/>
</dbReference>
<dbReference type="SUPFAM" id="SSF52374">
    <property type="entry name" value="Nucleotidylyl transferase"/>
    <property type="match status" value="1"/>
</dbReference>
<dbReference type="NCBIfam" id="TIGR00398">
    <property type="entry name" value="metG"/>
    <property type="match status" value="1"/>
</dbReference>
<dbReference type="GO" id="GO:0004825">
    <property type="term" value="F:methionine-tRNA ligase activity"/>
    <property type="evidence" value="ECO:0007669"/>
    <property type="project" value="UniProtKB-UniRule"/>
</dbReference>
<gene>
    <name evidence="16 18" type="primary">metG</name>
    <name evidence="18" type="ORF">FKV23_06520</name>
</gene>
<evidence type="ECO:0000313" key="18">
    <source>
        <dbReference type="EMBL" id="QDH69786.1"/>
    </source>
</evidence>
<evidence type="ECO:0000256" key="15">
    <source>
        <dbReference type="ARBA" id="ARBA00047364"/>
    </source>
</evidence>
<keyword evidence="13 16" id="KW-0648">Protein biosynthesis</keyword>
<dbReference type="Pfam" id="PF01588">
    <property type="entry name" value="tRNA_bind"/>
    <property type="match status" value="1"/>
</dbReference>
<proteinExistence type="inferred from homology"/>
<evidence type="ECO:0000256" key="10">
    <source>
        <dbReference type="ARBA" id="ARBA00022833"/>
    </source>
</evidence>
<dbReference type="Pfam" id="PF09334">
    <property type="entry name" value="tRNA-synt_1g"/>
    <property type="match status" value="1"/>
</dbReference>
<dbReference type="PROSITE" id="PS00178">
    <property type="entry name" value="AA_TRNA_LIGASE_I"/>
    <property type="match status" value="1"/>
</dbReference>
<dbReference type="SUPFAM" id="SSF50249">
    <property type="entry name" value="Nucleic acid-binding proteins"/>
    <property type="match status" value="1"/>
</dbReference>
<dbReference type="InterPro" id="IPR001412">
    <property type="entry name" value="aa-tRNA-synth_I_CS"/>
</dbReference>
<keyword evidence="5 16" id="KW-0963">Cytoplasm</keyword>
<dbReference type="InterPro" id="IPR029038">
    <property type="entry name" value="MetRS_Zn"/>
</dbReference>
<dbReference type="InterPro" id="IPR004495">
    <property type="entry name" value="Met-tRNA-synth_bsu_C"/>
</dbReference>
<dbReference type="InterPro" id="IPR023458">
    <property type="entry name" value="Met-tRNA_ligase_1"/>
</dbReference>
<evidence type="ECO:0000256" key="8">
    <source>
        <dbReference type="ARBA" id="ARBA00022723"/>
    </source>
</evidence>
<dbReference type="PANTHER" id="PTHR45765">
    <property type="entry name" value="METHIONINE--TRNA LIGASE"/>
    <property type="match status" value="1"/>
</dbReference>
<feature type="binding site" evidence="16">
    <location>
        <position position="143"/>
    </location>
    <ligand>
        <name>Zn(2+)</name>
        <dbReference type="ChEBI" id="CHEBI:29105"/>
    </ligand>
</feature>
<dbReference type="AlphaFoldDB" id="A0A514BR04"/>
<dbReference type="PANTHER" id="PTHR45765:SF1">
    <property type="entry name" value="METHIONINE--TRNA LIGASE, CYTOPLASMIC"/>
    <property type="match status" value="1"/>
</dbReference>
<evidence type="ECO:0000259" key="17">
    <source>
        <dbReference type="PROSITE" id="PS50886"/>
    </source>
</evidence>
<feature type="binding site" evidence="16">
    <location>
        <position position="159"/>
    </location>
    <ligand>
        <name>Zn(2+)</name>
        <dbReference type="ChEBI" id="CHEBI:29105"/>
    </ligand>
</feature>
<dbReference type="InterPro" id="IPR015413">
    <property type="entry name" value="Methionyl/Leucyl_tRNA_Synth"/>
</dbReference>
<keyword evidence="9 16" id="KW-0547">Nucleotide-binding</keyword>
<dbReference type="Gene3D" id="3.40.50.620">
    <property type="entry name" value="HUPs"/>
    <property type="match status" value="1"/>
</dbReference>
<evidence type="ECO:0000256" key="16">
    <source>
        <dbReference type="HAMAP-Rule" id="MF_00098"/>
    </source>
</evidence>
<dbReference type="GO" id="GO:0046872">
    <property type="term" value="F:metal ion binding"/>
    <property type="evidence" value="ECO:0007669"/>
    <property type="project" value="UniProtKB-KW"/>
</dbReference>
<dbReference type="InterPro" id="IPR033911">
    <property type="entry name" value="MetRS_core"/>
</dbReference>
<feature type="binding site" evidence="16">
    <location>
        <position position="333"/>
    </location>
    <ligand>
        <name>ATP</name>
        <dbReference type="ChEBI" id="CHEBI:30616"/>
    </ligand>
</feature>
<keyword evidence="7 16" id="KW-0436">Ligase</keyword>
<keyword evidence="14 16" id="KW-0030">Aminoacyl-tRNA synthetase</keyword>
<dbReference type="GO" id="GO:0006431">
    <property type="term" value="P:methionyl-tRNA aminoacylation"/>
    <property type="evidence" value="ECO:0007669"/>
    <property type="project" value="UniProtKB-UniRule"/>
</dbReference>
<evidence type="ECO:0000256" key="13">
    <source>
        <dbReference type="ARBA" id="ARBA00022917"/>
    </source>
</evidence>
<feature type="binding site" evidence="16">
    <location>
        <position position="146"/>
    </location>
    <ligand>
        <name>Zn(2+)</name>
        <dbReference type="ChEBI" id="CHEBI:29105"/>
    </ligand>
</feature>
<sequence>MSREFVVTCALPYANGHLHLGHLVGYIQGDIWSRAQRLAGHTAHFVCADDTHGTPIMLAAEKAGKTPEDFIAGIQASHERDFAAFGVAFDHYDSTHSARNRTLVQAIYRKLEAAGHIGRRSVAQLYDPEKGMFLPDRYVKGICPNCGTPDQYGDNCENCGATYAPTDLKEPRSVLSGATPELRESEHFFFEVGRFEAFLREWMADDVALPGVKAKLMEWLDADGGLRAWDISRDAPYFGFEIPGHPGKYLYVWLDAPIGYLSSFQALCEQRGLDFESYLSPDSPAELHHFIGKDIVNFHGLFWPAVLHGSGHRAPTRLHVNGYLTVDGAKMSKSRGTFVMARTYLDVGLDPEALRYYYAAKTSGGVDDIDLNLSDFIARVNSDLVGKFANLASRCAGFIGKRFDGQLATALPEPAMYARFVEQLQPIAAAYARNEAATALRLTMALADEANKYIDEHKPWVLAKQEGMDAELHAVCTQALNLFRVLNTALKPVLPRVTGEAEAFLAAPVAHWDEVKSPLLGHRIAGYTPLFTRIDPKLIDAMTEASRDSLKPATDTVPAKATSGTTDAPTTIKIDDFAKLDLRIGKVLACEFVEGSDKLLRFELDAGELGKRQIFSGIRASYAEPDKLVGRSVVFIANLAPRKMRFGLSEGMILSAGFDGGTLALLDVDDGAQPGMPVR</sequence>
<accession>A0A514BR04</accession>
<dbReference type="SUPFAM" id="SSF57770">
    <property type="entry name" value="Methionyl-tRNA synthetase (MetRS), Zn-domain"/>
    <property type="match status" value="1"/>
</dbReference>
<keyword evidence="8 16" id="KW-0479">Metal-binding</keyword>
<reference evidence="18 19" key="1">
    <citation type="submission" date="2019-06" db="EMBL/GenBank/DDBJ databases">
        <title>Lysobacter alkalisoli sp. nov. isolated from saline-alkali soil.</title>
        <authorList>
            <person name="Sun J.-Q."/>
            <person name="Xu L."/>
        </authorList>
    </citation>
    <scope>NUCLEOTIDE SEQUENCE [LARGE SCALE GENOMIC DNA]</scope>
    <source>
        <strain evidence="18 19">SJ-36</strain>
    </source>
</reference>
<dbReference type="CDD" id="cd02800">
    <property type="entry name" value="tRNA_bind_EcMetRS_like"/>
    <property type="match status" value="1"/>
</dbReference>
<comment type="subunit">
    <text evidence="4 16">Homodimer.</text>
</comment>
<dbReference type="PRINTS" id="PR01041">
    <property type="entry name" value="TRNASYNTHMET"/>
</dbReference>
<dbReference type="OrthoDB" id="9810191at2"/>
<feature type="binding site" evidence="16">
    <location>
        <position position="156"/>
    </location>
    <ligand>
        <name>Zn(2+)</name>
        <dbReference type="ChEBI" id="CHEBI:29105"/>
    </ligand>
</feature>
<dbReference type="InterPro" id="IPR009080">
    <property type="entry name" value="tRNAsynth_Ia_anticodon-bd"/>
</dbReference>
<keyword evidence="10 16" id="KW-0862">Zinc</keyword>
<comment type="catalytic activity">
    <reaction evidence="15 16">
        <text>tRNA(Met) + L-methionine + ATP = L-methionyl-tRNA(Met) + AMP + diphosphate</text>
        <dbReference type="Rhea" id="RHEA:13481"/>
        <dbReference type="Rhea" id="RHEA-COMP:9667"/>
        <dbReference type="Rhea" id="RHEA-COMP:9698"/>
        <dbReference type="ChEBI" id="CHEBI:30616"/>
        <dbReference type="ChEBI" id="CHEBI:33019"/>
        <dbReference type="ChEBI" id="CHEBI:57844"/>
        <dbReference type="ChEBI" id="CHEBI:78442"/>
        <dbReference type="ChEBI" id="CHEBI:78530"/>
        <dbReference type="ChEBI" id="CHEBI:456215"/>
        <dbReference type="EC" id="6.1.1.10"/>
    </reaction>
</comment>
<organism evidence="18 19">
    <name type="scientific">Marilutibacter alkalisoli</name>
    <dbReference type="NCBI Taxonomy" id="2591633"/>
    <lineage>
        <taxon>Bacteria</taxon>
        <taxon>Pseudomonadati</taxon>
        <taxon>Pseudomonadota</taxon>
        <taxon>Gammaproteobacteria</taxon>
        <taxon>Lysobacterales</taxon>
        <taxon>Lysobacteraceae</taxon>
        <taxon>Marilutibacter</taxon>
    </lineage>
</organism>
<dbReference type="FunFam" id="2.20.28.20:FF:000001">
    <property type="entry name" value="Methionine--tRNA ligase"/>
    <property type="match status" value="1"/>
</dbReference>
<evidence type="ECO:0000256" key="7">
    <source>
        <dbReference type="ARBA" id="ARBA00022598"/>
    </source>
</evidence>
<dbReference type="CDD" id="cd00814">
    <property type="entry name" value="MetRS_core"/>
    <property type="match status" value="1"/>
</dbReference>
<evidence type="ECO:0000256" key="11">
    <source>
        <dbReference type="ARBA" id="ARBA00022840"/>
    </source>
</evidence>
<dbReference type="NCBIfam" id="TIGR00399">
    <property type="entry name" value="metG_C_term"/>
    <property type="match status" value="1"/>
</dbReference>
<comment type="similarity">
    <text evidence="3 16">Belongs to the class-I aminoacyl-tRNA synthetase family. MetG type 1 subfamily.</text>
</comment>
<keyword evidence="12 16" id="KW-0694">RNA-binding</keyword>
<comment type="subcellular location">
    <subcellularLocation>
        <location evidence="2 16">Cytoplasm</location>
    </subcellularLocation>
</comment>
<evidence type="ECO:0000313" key="19">
    <source>
        <dbReference type="Proteomes" id="UP000317199"/>
    </source>
</evidence>
<dbReference type="GO" id="GO:0005524">
    <property type="term" value="F:ATP binding"/>
    <property type="evidence" value="ECO:0007669"/>
    <property type="project" value="UniProtKB-UniRule"/>
</dbReference>
<dbReference type="KEGG" id="lyj:FKV23_06520"/>
<dbReference type="FunFam" id="2.40.50.140:FF:000042">
    <property type="entry name" value="Methionine--tRNA ligase"/>
    <property type="match status" value="1"/>
</dbReference>
<dbReference type="FunFam" id="1.10.730.10:FF:000005">
    <property type="entry name" value="Methionine--tRNA ligase"/>
    <property type="match status" value="1"/>
</dbReference>
<dbReference type="PROSITE" id="PS50886">
    <property type="entry name" value="TRBD"/>
    <property type="match status" value="1"/>
</dbReference>
<dbReference type="InterPro" id="IPR041872">
    <property type="entry name" value="Anticodon_Met"/>
</dbReference>
<evidence type="ECO:0000256" key="9">
    <source>
        <dbReference type="ARBA" id="ARBA00022741"/>
    </source>
</evidence>
<dbReference type="GO" id="GO:0005829">
    <property type="term" value="C:cytosol"/>
    <property type="evidence" value="ECO:0007669"/>
    <property type="project" value="TreeGrafter"/>
</dbReference>
<keyword evidence="11 16" id="KW-0067">ATP-binding</keyword>
<dbReference type="EMBL" id="CP041242">
    <property type="protein sequence ID" value="QDH69786.1"/>
    <property type="molecule type" value="Genomic_DNA"/>
</dbReference>
<keyword evidence="6 16" id="KW-0820">tRNA-binding</keyword>
<dbReference type="EC" id="6.1.1.10" evidence="16"/>
<feature type="short sequence motif" description="'HIGH' region" evidence="16">
    <location>
        <begin position="12"/>
        <end position="22"/>
    </location>
</feature>
<dbReference type="InterPro" id="IPR012340">
    <property type="entry name" value="NA-bd_OB-fold"/>
</dbReference>
<keyword evidence="19" id="KW-1185">Reference proteome</keyword>
<dbReference type="RefSeq" id="WP_141623126.1">
    <property type="nucleotide sequence ID" value="NZ_CP041242.1"/>
</dbReference>